<proteinExistence type="predicted"/>
<accession>A0AA86QHA6</accession>
<sequence length="162" mass="19412">MTCAMPVKATKPLSDKTLNLMNNVIKILNSVNILTKHQMSAYVIQSIETISLLKQLQNQTQYNFFTIDIEQQFNRFWSKQLMRFRVDKMFLNQYKNNNTSSTKLWTKGYQIPAKILIRQNYKITIQTDQLYDIGEYKYSGYYHLVFQQYKQYIVSIFYLIHC</sequence>
<keyword evidence="3" id="KW-1185">Reference proteome</keyword>
<dbReference type="Proteomes" id="UP001642409">
    <property type="component" value="Unassembled WGS sequence"/>
</dbReference>
<protein>
    <submittedName>
        <fullName evidence="2">Hypothetical_protein</fullName>
    </submittedName>
</protein>
<name>A0AA86QHA6_9EUKA</name>
<reference evidence="1" key="1">
    <citation type="submission" date="2023-06" db="EMBL/GenBank/DDBJ databases">
        <authorList>
            <person name="Kurt Z."/>
        </authorList>
    </citation>
    <scope>NUCLEOTIDE SEQUENCE</scope>
</reference>
<reference evidence="2 3" key="2">
    <citation type="submission" date="2024-07" db="EMBL/GenBank/DDBJ databases">
        <authorList>
            <person name="Akdeniz Z."/>
        </authorList>
    </citation>
    <scope>NUCLEOTIDE SEQUENCE [LARGE SCALE GENOMIC DNA]</scope>
</reference>
<organism evidence="1">
    <name type="scientific">Hexamita inflata</name>
    <dbReference type="NCBI Taxonomy" id="28002"/>
    <lineage>
        <taxon>Eukaryota</taxon>
        <taxon>Metamonada</taxon>
        <taxon>Diplomonadida</taxon>
        <taxon>Hexamitidae</taxon>
        <taxon>Hexamitinae</taxon>
        <taxon>Hexamita</taxon>
    </lineage>
</organism>
<comment type="caution">
    <text evidence="1">The sequence shown here is derived from an EMBL/GenBank/DDBJ whole genome shotgun (WGS) entry which is preliminary data.</text>
</comment>
<evidence type="ECO:0000313" key="2">
    <source>
        <dbReference type="EMBL" id="CAL6020645.1"/>
    </source>
</evidence>
<dbReference type="EMBL" id="CAXDID020000086">
    <property type="protein sequence ID" value="CAL6020645.1"/>
    <property type="molecule type" value="Genomic_DNA"/>
</dbReference>
<evidence type="ECO:0000313" key="1">
    <source>
        <dbReference type="EMBL" id="CAI9953342.1"/>
    </source>
</evidence>
<dbReference type="AlphaFoldDB" id="A0AA86QHA6"/>
<dbReference type="EMBL" id="CATOUU010000838">
    <property type="protein sequence ID" value="CAI9953342.1"/>
    <property type="molecule type" value="Genomic_DNA"/>
</dbReference>
<evidence type="ECO:0000313" key="3">
    <source>
        <dbReference type="Proteomes" id="UP001642409"/>
    </source>
</evidence>
<gene>
    <name evidence="2" type="ORF">HINF_LOCUS27666</name>
    <name evidence="1" type="ORF">HINF_LOCUS40987</name>
</gene>